<dbReference type="InterPro" id="IPR000709">
    <property type="entry name" value="Leu_Ile_Val-bd"/>
</dbReference>
<dbReference type="PRINTS" id="PR00337">
    <property type="entry name" value="LEUILEVALBP"/>
</dbReference>
<proteinExistence type="inferred from homology"/>
<dbReference type="GO" id="GO:0006865">
    <property type="term" value="P:amino acid transport"/>
    <property type="evidence" value="ECO:0007669"/>
    <property type="project" value="UniProtKB-KW"/>
</dbReference>
<accession>A0A8J6NVW9</accession>
<evidence type="ECO:0000256" key="1">
    <source>
        <dbReference type="ARBA" id="ARBA00010062"/>
    </source>
</evidence>
<name>A0A8J6NVW9_9BACT</name>
<dbReference type="EMBL" id="JACNJH010000125">
    <property type="protein sequence ID" value="MBC8361171.1"/>
    <property type="molecule type" value="Genomic_DNA"/>
</dbReference>
<organism evidence="6 7">
    <name type="scientific">Candidatus Desulfatibia profunda</name>
    <dbReference type="NCBI Taxonomy" id="2841695"/>
    <lineage>
        <taxon>Bacteria</taxon>
        <taxon>Pseudomonadati</taxon>
        <taxon>Thermodesulfobacteriota</taxon>
        <taxon>Desulfobacteria</taxon>
        <taxon>Desulfobacterales</taxon>
        <taxon>Desulfobacterales incertae sedis</taxon>
        <taxon>Candidatus Desulfatibia</taxon>
    </lineage>
</organism>
<dbReference type="SUPFAM" id="SSF53822">
    <property type="entry name" value="Periplasmic binding protein-like I"/>
    <property type="match status" value="1"/>
</dbReference>
<dbReference type="Proteomes" id="UP000603434">
    <property type="component" value="Unassembled WGS sequence"/>
</dbReference>
<evidence type="ECO:0000256" key="2">
    <source>
        <dbReference type="ARBA" id="ARBA00022448"/>
    </source>
</evidence>
<dbReference type="InterPro" id="IPR028081">
    <property type="entry name" value="Leu-bd"/>
</dbReference>
<keyword evidence="2" id="KW-0813">Transport</keyword>
<dbReference type="InterPro" id="IPR051010">
    <property type="entry name" value="BCAA_transport"/>
</dbReference>
<evidence type="ECO:0000313" key="6">
    <source>
        <dbReference type="EMBL" id="MBC8361171.1"/>
    </source>
</evidence>
<comment type="similarity">
    <text evidence="1">Belongs to the leucine-binding protein family.</text>
</comment>
<evidence type="ECO:0000256" key="3">
    <source>
        <dbReference type="ARBA" id="ARBA00022729"/>
    </source>
</evidence>
<dbReference type="PANTHER" id="PTHR30483:SF38">
    <property type="entry name" value="BLR7848 PROTEIN"/>
    <property type="match status" value="1"/>
</dbReference>
<evidence type="ECO:0000313" key="7">
    <source>
        <dbReference type="Proteomes" id="UP000603434"/>
    </source>
</evidence>
<evidence type="ECO:0000256" key="4">
    <source>
        <dbReference type="ARBA" id="ARBA00022970"/>
    </source>
</evidence>
<dbReference type="Gene3D" id="3.40.50.2300">
    <property type="match status" value="2"/>
</dbReference>
<dbReference type="AlphaFoldDB" id="A0A8J6NVW9"/>
<dbReference type="PANTHER" id="PTHR30483">
    <property type="entry name" value="LEUCINE-SPECIFIC-BINDING PROTEIN"/>
    <property type="match status" value="1"/>
</dbReference>
<dbReference type="Pfam" id="PF13458">
    <property type="entry name" value="Peripla_BP_6"/>
    <property type="match status" value="1"/>
</dbReference>
<reference evidence="6 7" key="1">
    <citation type="submission" date="2020-08" db="EMBL/GenBank/DDBJ databases">
        <title>Bridging the membrane lipid divide: bacteria of the FCB group superphylum have the potential to synthesize archaeal ether lipids.</title>
        <authorList>
            <person name="Villanueva L."/>
            <person name="Von Meijenfeldt F.A.B."/>
            <person name="Westbye A.B."/>
            <person name="Yadav S."/>
            <person name="Hopmans E.C."/>
            <person name="Dutilh B.E."/>
            <person name="Sinninghe Damste J.S."/>
        </authorList>
    </citation>
    <scope>NUCLEOTIDE SEQUENCE [LARGE SCALE GENOMIC DNA]</scope>
    <source>
        <strain evidence="6">NIOZ-UU30</strain>
    </source>
</reference>
<gene>
    <name evidence="6" type="ORF">H8E23_07220</name>
</gene>
<evidence type="ECO:0000259" key="5">
    <source>
        <dbReference type="Pfam" id="PF13458"/>
    </source>
</evidence>
<keyword evidence="3" id="KW-0732">Signal</keyword>
<dbReference type="CDD" id="cd06333">
    <property type="entry name" value="PBP1_ABC_RPA1789-like"/>
    <property type="match status" value="1"/>
</dbReference>
<comment type="caution">
    <text evidence="6">The sequence shown here is derived from an EMBL/GenBank/DDBJ whole genome shotgun (WGS) entry which is preliminary data.</text>
</comment>
<protein>
    <submittedName>
        <fullName evidence="6">ABC transporter substrate-binding protein</fullName>
    </submittedName>
</protein>
<feature type="domain" description="Leucine-binding protein" evidence="5">
    <location>
        <begin position="29"/>
        <end position="371"/>
    </location>
</feature>
<sequence length="391" mass="41794">MRKRLLMIVVAALAVSLMIGVPAGYCDGPIKIAGIFALTGRAAHIGTSQRDAVLIAIDEVNAQGGINGRQLEMVIGDTESDPTKAVMVLKKILESQDIVAIIGPTSTGTAMAMRGFIEEAQIPTFMHSGGDVILTAPLKKDDPNSLPKWTFKSPYKAADAMGKICQYMRKHGIKKIGFLYSNEGFGKDGLKNVMVQAPKYGIAVAAEEAFEPADVDMTAQLTRINAKGVDGIIAWTVGPAMGIVAKNVKQLGIKAPLFECHGAGDPIFWKVAGEAGEGVMMPSTKIVVADQLPDSDIQKKKIVDFVKAYKQKFNQEPGTMVAYGADAAFIVVDAIKKAGPDRAKIRDAIENTKGYVGISGIYNISPEDHNGLSMNDIVMIEATKGGWKLLE</sequence>
<keyword evidence="4" id="KW-0029">Amino-acid transport</keyword>
<dbReference type="InterPro" id="IPR028082">
    <property type="entry name" value="Peripla_BP_I"/>
</dbReference>